<dbReference type="OrthoDB" id="10024116at2759"/>
<reference evidence="1 2" key="1">
    <citation type="journal article" date="2019" name="Sci. Rep.">
        <title>Orb-weaving spider Araneus ventricosus genome elucidates the spidroin gene catalogue.</title>
        <authorList>
            <person name="Kono N."/>
            <person name="Nakamura H."/>
            <person name="Ohtoshi R."/>
            <person name="Moran D.A.P."/>
            <person name="Shinohara A."/>
            <person name="Yoshida Y."/>
            <person name="Fujiwara M."/>
            <person name="Mori M."/>
            <person name="Tomita M."/>
            <person name="Arakawa K."/>
        </authorList>
    </citation>
    <scope>NUCLEOTIDE SEQUENCE [LARGE SCALE GENOMIC DNA]</scope>
</reference>
<name>A0A4Y2LQZ2_ARAVE</name>
<dbReference type="GO" id="GO:0003676">
    <property type="term" value="F:nucleic acid binding"/>
    <property type="evidence" value="ECO:0007669"/>
    <property type="project" value="InterPro"/>
</dbReference>
<organism evidence="1 2">
    <name type="scientific">Araneus ventricosus</name>
    <name type="common">Orbweaver spider</name>
    <name type="synonym">Epeira ventricosa</name>
    <dbReference type="NCBI Taxonomy" id="182803"/>
    <lineage>
        <taxon>Eukaryota</taxon>
        <taxon>Metazoa</taxon>
        <taxon>Ecdysozoa</taxon>
        <taxon>Arthropoda</taxon>
        <taxon>Chelicerata</taxon>
        <taxon>Arachnida</taxon>
        <taxon>Araneae</taxon>
        <taxon>Araneomorphae</taxon>
        <taxon>Entelegynae</taxon>
        <taxon>Araneoidea</taxon>
        <taxon>Araneidae</taxon>
        <taxon>Araneus</taxon>
    </lineage>
</organism>
<evidence type="ECO:0000313" key="1">
    <source>
        <dbReference type="EMBL" id="GBN17022.1"/>
    </source>
</evidence>
<protein>
    <recommendedName>
        <fullName evidence="3">Tc1-like transposase DDE domain-containing protein</fullName>
    </recommendedName>
</protein>
<dbReference type="EMBL" id="BGPR01119881">
    <property type="protein sequence ID" value="GBN17022.1"/>
    <property type="molecule type" value="Genomic_DNA"/>
</dbReference>
<dbReference type="AlphaFoldDB" id="A0A4Y2LQZ2"/>
<proteinExistence type="predicted"/>
<dbReference type="Gene3D" id="3.30.420.10">
    <property type="entry name" value="Ribonuclease H-like superfamily/Ribonuclease H"/>
    <property type="match status" value="1"/>
</dbReference>
<accession>A0A4Y2LQZ2</accession>
<evidence type="ECO:0008006" key="3">
    <source>
        <dbReference type="Google" id="ProtNLM"/>
    </source>
</evidence>
<dbReference type="InterPro" id="IPR036397">
    <property type="entry name" value="RNaseH_sf"/>
</dbReference>
<dbReference type="Proteomes" id="UP000499080">
    <property type="component" value="Unassembled WGS sequence"/>
</dbReference>
<dbReference type="PANTHER" id="PTHR47326:SF1">
    <property type="entry name" value="HTH PSQ-TYPE DOMAIN-CONTAINING PROTEIN"/>
    <property type="match status" value="1"/>
</dbReference>
<gene>
    <name evidence="1" type="ORF">AVEN_124667_1</name>
</gene>
<sequence length="122" mass="14428">MHSDNPGKIGMSQQWLFSQIQQDRDDFVIMQDSAPPHFHHEVQRYLYDTTLTPWDFYLWGYIKDSVYVTAIPATLRDLRDRIVTERSSITRNQLLSAWQEMDYRLDVCRITNGADVECIKTL</sequence>
<evidence type="ECO:0000313" key="2">
    <source>
        <dbReference type="Proteomes" id="UP000499080"/>
    </source>
</evidence>
<keyword evidence="2" id="KW-1185">Reference proteome</keyword>
<comment type="caution">
    <text evidence="1">The sequence shown here is derived from an EMBL/GenBank/DDBJ whole genome shotgun (WGS) entry which is preliminary data.</text>
</comment>
<dbReference type="PANTHER" id="PTHR47326">
    <property type="entry name" value="TRANSPOSABLE ELEMENT TC3 TRANSPOSASE-LIKE PROTEIN"/>
    <property type="match status" value="1"/>
</dbReference>